<dbReference type="EMBL" id="JWMF01000007">
    <property type="protein sequence ID" value="KJY50714.1"/>
    <property type="molecule type" value="Genomic_DNA"/>
</dbReference>
<organism evidence="1 2">
    <name type="scientific">Bifidobacterium mellis</name>
    <dbReference type="NCBI Taxonomy" id="1293823"/>
    <lineage>
        <taxon>Bacteria</taxon>
        <taxon>Bacillati</taxon>
        <taxon>Actinomycetota</taxon>
        <taxon>Actinomycetes</taxon>
        <taxon>Bifidobacteriales</taxon>
        <taxon>Bifidobacteriaceae</taxon>
        <taxon>Bifidobacterium</taxon>
    </lineage>
</organism>
<dbReference type="AlphaFoldDB" id="A0A0F4KXH6"/>
<evidence type="ECO:0000313" key="1">
    <source>
        <dbReference type="EMBL" id="KJY50714.1"/>
    </source>
</evidence>
<dbReference type="Proteomes" id="UP000033567">
    <property type="component" value="Unassembled WGS sequence"/>
</dbReference>
<comment type="caution">
    <text evidence="1">The sequence shown here is derived from an EMBL/GenBank/DDBJ whole genome shotgun (WGS) entry which is preliminary data.</text>
</comment>
<proteinExistence type="predicted"/>
<reference evidence="1 2" key="1">
    <citation type="submission" date="2014-12" db="EMBL/GenBank/DDBJ databases">
        <title>Comparative genomics of the lactic acid bacteria isolated from the honey bee gut.</title>
        <authorList>
            <person name="Ellegaard K.M."/>
            <person name="Tamarit D."/>
            <person name="Javelind E."/>
            <person name="Olofsson T."/>
            <person name="Andersson S.G."/>
            <person name="Vasquez A."/>
        </authorList>
    </citation>
    <scope>NUCLEOTIDE SEQUENCE [LARGE SCALE GENOMIC DNA]</scope>
    <source>
        <strain evidence="1 2">Bin7</strain>
    </source>
</reference>
<gene>
    <name evidence="1" type="ORF">JF70_14220</name>
</gene>
<evidence type="ECO:0000313" key="2">
    <source>
        <dbReference type="Proteomes" id="UP000033567"/>
    </source>
</evidence>
<name>A0A0F4KXH6_9BIFI</name>
<keyword evidence="2" id="KW-1185">Reference proteome</keyword>
<protein>
    <submittedName>
        <fullName evidence="1">Uncharacterized protein</fullName>
    </submittedName>
</protein>
<accession>A0A0F4KXH6</accession>
<sequence length="175" mass="19767">MQLFSVDAQVEINVPPVNQPYTKPSLAIDFMTENKEAEKLITNESPLYDSGMCDVAWRIHGPAKNETCFVLFPGKDNTIRSSISNNPDTPKTSYFISQSLPYLNTTSESRVHLFSYYVCPKNHHIYWLYRGIYTLAKEFKSTLSIDQSTSSLNGTKLPISGNIPVYLSLWSSAIE</sequence>
<dbReference type="PATRIC" id="fig|1684.5.peg.1490"/>
<dbReference type="RefSeq" id="WP_156149640.1">
    <property type="nucleotide sequence ID" value="NZ_KQ033885.1"/>
</dbReference>